<dbReference type="InterPro" id="IPR036621">
    <property type="entry name" value="Anticodon-bd_dom_sf"/>
</dbReference>
<dbReference type="PROSITE" id="PS51880">
    <property type="entry name" value="TGS"/>
    <property type="match status" value="1"/>
</dbReference>
<dbReference type="InterPro" id="IPR018163">
    <property type="entry name" value="Thr/Ala-tRNA-synth_IIc_edit"/>
</dbReference>
<evidence type="ECO:0000256" key="13">
    <source>
        <dbReference type="ARBA" id="ARBA00049515"/>
    </source>
</evidence>
<dbReference type="GO" id="GO:0004829">
    <property type="term" value="F:threonine-tRNA ligase activity"/>
    <property type="evidence" value="ECO:0007669"/>
    <property type="project" value="UniProtKB-EC"/>
</dbReference>
<accession>A0ABU0SDR6</accession>
<dbReference type="InterPro" id="IPR033728">
    <property type="entry name" value="ThrRS_core"/>
</dbReference>
<comment type="similarity">
    <text evidence="1 14">Belongs to the class-II aminoacyl-tRNA synthetase family.</text>
</comment>
<dbReference type="Gene3D" id="3.40.50.800">
    <property type="entry name" value="Anticodon-binding domain"/>
    <property type="match status" value="1"/>
</dbReference>
<dbReference type="Pfam" id="PF00587">
    <property type="entry name" value="tRNA-synt_2b"/>
    <property type="match status" value="1"/>
</dbReference>
<feature type="binding site" evidence="14">
    <location>
        <position position="528"/>
    </location>
    <ligand>
        <name>Zn(2+)</name>
        <dbReference type="ChEBI" id="CHEBI:29105"/>
        <note>catalytic</note>
    </ligand>
</feature>
<comment type="subunit">
    <text evidence="2 14">Homodimer.</text>
</comment>
<dbReference type="InterPro" id="IPR045864">
    <property type="entry name" value="aa-tRNA-synth_II/BPL/LPL"/>
</dbReference>
<evidence type="ECO:0000256" key="8">
    <source>
        <dbReference type="ARBA" id="ARBA00022833"/>
    </source>
</evidence>
<gene>
    <name evidence="14" type="primary">thrS</name>
    <name evidence="17" type="ORF">QFZ34_004096</name>
</gene>
<dbReference type="InterPro" id="IPR002314">
    <property type="entry name" value="aa-tRNA-synt_IIb"/>
</dbReference>
<dbReference type="PANTHER" id="PTHR11451">
    <property type="entry name" value="THREONINE-TRNA LIGASE"/>
    <property type="match status" value="1"/>
</dbReference>
<evidence type="ECO:0000256" key="1">
    <source>
        <dbReference type="ARBA" id="ARBA00008226"/>
    </source>
</evidence>
<evidence type="ECO:0000256" key="12">
    <source>
        <dbReference type="ARBA" id="ARBA00023146"/>
    </source>
</evidence>
<dbReference type="PANTHER" id="PTHR11451:SF44">
    <property type="entry name" value="THREONINE--TRNA LIGASE, CHLOROPLASTIC_MITOCHONDRIAL 2"/>
    <property type="match status" value="1"/>
</dbReference>
<proteinExistence type="inferred from homology"/>
<feature type="domain" description="Aminoacyl-transfer RNA synthetases class-II family profile" evidence="15">
    <location>
        <begin position="279"/>
        <end position="551"/>
    </location>
</feature>
<dbReference type="SUPFAM" id="SSF55681">
    <property type="entry name" value="Class II aaRS and biotin synthetases"/>
    <property type="match status" value="1"/>
</dbReference>
<evidence type="ECO:0000256" key="11">
    <source>
        <dbReference type="ARBA" id="ARBA00022917"/>
    </source>
</evidence>
<evidence type="ECO:0000256" key="6">
    <source>
        <dbReference type="ARBA" id="ARBA00022723"/>
    </source>
</evidence>
<dbReference type="EC" id="6.1.1.3" evidence="14"/>
<comment type="catalytic activity">
    <reaction evidence="13 14">
        <text>tRNA(Thr) + L-threonine + ATP = L-threonyl-tRNA(Thr) + AMP + diphosphate + H(+)</text>
        <dbReference type="Rhea" id="RHEA:24624"/>
        <dbReference type="Rhea" id="RHEA-COMP:9670"/>
        <dbReference type="Rhea" id="RHEA-COMP:9704"/>
        <dbReference type="ChEBI" id="CHEBI:15378"/>
        <dbReference type="ChEBI" id="CHEBI:30616"/>
        <dbReference type="ChEBI" id="CHEBI:33019"/>
        <dbReference type="ChEBI" id="CHEBI:57926"/>
        <dbReference type="ChEBI" id="CHEBI:78442"/>
        <dbReference type="ChEBI" id="CHEBI:78534"/>
        <dbReference type="ChEBI" id="CHEBI:456215"/>
        <dbReference type="EC" id="6.1.1.3"/>
    </reaction>
</comment>
<protein>
    <recommendedName>
        <fullName evidence="14">Threonine--tRNA ligase</fullName>
        <ecNumber evidence="14">6.1.1.3</ecNumber>
    </recommendedName>
    <alternativeName>
        <fullName evidence="14">Threonyl-tRNA synthetase</fullName>
        <shortName evidence="14">ThrRS</shortName>
    </alternativeName>
</protein>
<dbReference type="NCBIfam" id="TIGR00418">
    <property type="entry name" value="thrS"/>
    <property type="match status" value="1"/>
</dbReference>
<name>A0ABU0SDR6_9HYPH</name>
<dbReference type="EMBL" id="JAUSZT010000003">
    <property type="protein sequence ID" value="MDQ0998914.1"/>
    <property type="molecule type" value="Genomic_DNA"/>
</dbReference>
<evidence type="ECO:0000256" key="2">
    <source>
        <dbReference type="ARBA" id="ARBA00011738"/>
    </source>
</evidence>
<keyword evidence="4 14" id="KW-0820">tRNA-binding</keyword>
<dbReference type="Pfam" id="PF02824">
    <property type="entry name" value="TGS"/>
    <property type="match status" value="1"/>
</dbReference>
<dbReference type="SUPFAM" id="SSF55186">
    <property type="entry name" value="ThrRS/AlaRS common domain"/>
    <property type="match status" value="1"/>
</dbReference>
<dbReference type="Proteomes" id="UP001237780">
    <property type="component" value="Unassembled WGS sequence"/>
</dbReference>
<keyword evidence="12 14" id="KW-0030">Aminoacyl-tRNA synthetase</keyword>
<dbReference type="InterPro" id="IPR012676">
    <property type="entry name" value="TGS-like"/>
</dbReference>
<keyword evidence="11 14" id="KW-0648">Protein biosynthesis</keyword>
<keyword evidence="10 14" id="KW-0694">RNA-binding</keyword>
<evidence type="ECO:0000256" key="3">
    <source>
        <dbReference type="ARBA" id="ARBA00022490"/>
    </source>
</evidence>
<comment type="caution">
    <text evidence="17">The sequence shown here is derived from an EMBL/GenBank/DDBJ whole genome shotgun (WGS) entry which is preliminary data.</text>
</comment>
<evidence type="ECO:0000259" key="16">
    <source>
        <dbReference type="PROSITE" id="PS51880"/>
    </source>
</evidence>
<comment type="caution">
    <text evidence="14">Lacks conserved residue(s) required for the propagation of feature annotation.</text>
</comment>
<dbReference type="InterPro" id="IPR004095">
    <property type="entry name" value="TGS"/>
</dbReference>
<dbReference type="CDD" id="cd00860">
    <property type="entry name" value="ThrRS_anticodon"/>
    <property type="match status" value="1"/>
</dbReference>
<feature type="binding site" evidence="14">
    <location>
        <position position="397"/>
    </location>
    <ligand>
        <name>Zn(2+)</name>
        <dbReference type="ChEBI" id="CHEBI:29105"/>
        <note>catalytic</note>
    </ligand>
</feature>
<dbReference type="Gene3D" id="3.10.20.30">
    <property type="match status" value="1"/>
</dbReference>
<dbReference type="PRINTS" id="PR01047">
    <property type="entry name" value="TRNASYNTHTHR"/>
</dbReference>
<dbReference type="RefSeq" id="WP_307284576.1">
    <property type="nucleotide sequence ID" value="NZ_JAUSZT010000003.1"/>
</dbReference>
<dbReference type="InterPro" id="IPR012675">
    <property type="entry name" value="Beta-grasp_dom_sf"/>
</dbReference>
<dbReference type="Gene3D" id="3.30.930.10">
    <property type="entry name" value="Bira Bifunctional Protein, Domain 2"/>
    <property type="match status" value="1"/>
</dbReference>
<organism evidence="17 18">
    <name type="scientific">Phyllobacterium ifriqiyense</name>
    <dbReference type="NCBI Taxonomy" id="314238"/>
    <lineage>
        <taxon>Bacteria</taxon>
        <taxon>Pseudomonadati</taxon>
        <taxon>Pseudomonadota</taxon>
        <taxon>Alphaproteobacteria</taxon>
        <taxon>Hyphomicrobiales</taxon>
        <taxon>Phyllobacteriaceae</taxon>
        <taxon>Phyllobacterium</taxon>
    </lineage>
</organism>
<evidence type="ECO:0000313" key="17">
    <source>
        <dbReference type="EMBL" id="MDQ0998914.1"/>
    </source>
</evidence>
<keyword evidence="7 14" id="KW-0547">Nucleotide-binding</keyword>
<sequence length="660" mass="74703">MSQAVAKTVSMQFPDGSKRDYDAAMTGAELAESISKSLAKKAVAYAVDGTVRDLSDPLGASGAIEILTRDDPRALELIRHDCAHVLAEAVQELFPGTQVTIGPVIENGFYYDFAKNEPFTPEDLPLIEKKMREIIARNKPFTKEIWSREKARQVFAEKGEVYKVELVDAIAEGQDLKIYAQGDWYDLCRGPHMASTGQIGNSFKLMKVAGAYWRGDSNNPMLSRIYGTAFANDNDLNAYLHMLEEAEKRDHRKLGREMDLFHFQEEGPGVVFWHAKGWRMFQSLVSYMRRRLDGVYQEVNAPQVLDKSLWETSGHWGWYRDNMFKVTVAGDETDDERVFALKPMNCPGHVQIFKHGLKSYRDLPVRLAEFGNVHRYEPSGALHGLMRVRGFTQDDAHVFCTDEQMAAECLRINDLILSVYKDFGFEGITIKLSTRPEKRVGSDELWDRAEAVMTGVLEQIQQQSNDIKTGILPGEGAFYGPKFEYTLKDAIGREWQCGTTQVDFNLPERFGAFYIDSTSEKKQPVMIHRAICGSMERFLGILIENFAGHMPLWFAPVQVVVATITTEADDYGRQVAKELKAAGLQVITDFRNEKINYKVREHSLQKVPVILVCGMREAEERTVNMRRLGSQNQTSLSLDEAIQQLKHEATPPDLLRLAAE</sequence>
<evidence type="ECO:0000256" key="9">
    <source>
        <dbReference type="ARBA" id="ARBA00022840"/>
    </source>
</evidence>
<keyword evidence="5 14" id="KW-0436">Ligase</keyword>
<keyword evidence="3 14" id="KW-0963">Cytoplasm</keyword>
<comment type="cofactor">
    <cofactor evidence="14">
        <name>Zn(2+)</name>
        <dbReference type="ChEBI" id="CHEBI:29105"/>
    </cofactor>
    <text evidence="14">Binds 1 zinc ion per subunit.</text>
</comment>
<dbReference type="CDD" id="cd01667">
    <property type="entry name" value="TGS_ThrRS"/>
    <property type="match status" value="1"/>
</dbReference>
<keyword evidence="18" id="KW-1185">Reference proteome</keyword>
<evidence type="ECO:0000256" key="7">
    <source>
        <dbReference type="ARBA" id="ARBA00022741"/>
    </source>
</evidence>
<feature type="domain" description="TGS" evidence="16">
    <location>
        <begin position="1"/>
        <end position="68"/>
    </location>
</feature>
<dbReference type="InterPro" id="IPR002320">
    <property type="entry name" value="Thr-tRNA-ligase_IIa"/>
</dbReference>
<reference evidence="17 18" key="1">
    <citation type="submission" date="2023-07" db="EMBL/GenBank/DDBJ databases">
        <title>Comparative genomics of wheat-associated soil bacteria to identify genetic determinants of phenazine resistance.</title>
        <authorList>
            <person name="Mouncey N."/>
        </authorList>
    </citation>
    <scope>NUCLEOTIDE SEQUENCE [LARGE SCALE GENOMIC DNA]</scope>
    <source>
        <strain evidence="17 18">W4I11</strain>
    </source>
</reference>
<evidence type="ECO:0000256" key="5">
    <source>
        <dbReference type="ARBA" id="ARBA00022598"/>
    </source>
</evidence>
<evidence type="ECO:0000256" key="10">
    <source>
        <dbReference type="ARBA" id="ARBA00022884"/>
    </source>
</evidence>
<evidence type="ECO:0000256" key="4">
    <source>
        <dbReference type="ARBA" id="ARBA00022555"/>
    </source>
</evidence>
<evidence type="ECO:0000256" key="14">
    <source>
        <dbReference type="HAMAP-Rule" id="MF_00184"/>
    </source>
</evidence>
<dbReference type="CDD" id="cd00771">
    <property type="entry name" value="ThrRS_core"/>
    <property type="match status" value="1"/>
</dbReference>
<dbReference type="SUPFAM" id="SSF52954">
    <property type="entry name" value="Class II aaRS ABD-related"/>
    <property type="match status" value="1"/>
</dbReference>
<dbReference type="Pfam" id="PF03129">
    <property type="entry name" value="HGTP_anticodon"/>
    <property type="match status" value="1"/>
</dbReference>
<keyword evidence="6 14" id="KW-0479">Metal-binding</keyword>
<dbReference type="HAMAP" id="MF_00184">
    <property type="entry name" value="Thr_tRNA_synth"/>
    <property type="match status" value="1"/>
</dbReference>
<keyword evidence="8 14" id="KW-0862">Zinc</keyword>
<dbReference type="PROSITE" id="PS50862">
    <property type="entry name" value="AA_TRNA_LIGASE_II"/>
    <property type="match status" value="1"/>
</dbReference>
<dbReference type="InterPro" id="IPR004154">
    <property type="entry name" value="Anticodon-bd"/>
</dbReference>
<dbReference type="InterPro" id="IPR006195">
    <property type="entry name" value="aa-tRNA-synth_II"/>
</dbReference>
<dbReference type="SUPFAM" id="SSF81271">
    <property type="entry name" value="TGS-like"/>
    <property type="match status" value="1"/>
</dbReference>
<comment type="subcellular location">
    <subcellularLocation>
        <location evidence="14">Cytoplasm</location>
    </subcellularLocation>
</comment>
<dbReference type="InterPro" id="IPR012947">
    <property type="entry name" value="tRNA_SAD"/>
</dbReference>
<dbReference type="Gene3D" id="3.30.54.20">
    <property type="match status" value="1"/>
</dbReference>
<dbReference type="SMART" id="SM00863">
    <property type="entry name" value="tRNA_SAD"/>
    <property type="match status" value="1"/>
</dbReference>
<evidence type="ECO:0000313" key="18">
    <source>
        <dbReference type="Proteomes" id="UP001237780"/>
    </source>
</evidence>
<evidence type="ECO:0000259" key="15">
    <source>
        <dbReference type="PROSITE" id="PS50862"/>
    </source>
</evidence>
<dbReference type="Pfam" id="PF07973">
    <property type="entry name" value="tRNA_SAD"/>
    <property type="match status" value="1"/>
</dbReference>
<feature type="binding site" evidence="14">
    <location>
        <position position="346"/>
    </location>
    <ligand>
        <name>Zn(2+)</name>
        <dbReference type="ChEBI" id="CHEBI:29105"/>
        <note>catalytic</note>
    </ligand>
</feature>
<keyword evidence="9 14" id="KW-0067">ATP-binding</keyword>
<dbReference type="Gene3D" id="3.30.980.10">
    <property type="entry name" value="Threonyl-trna Synthetase, Chain A, domain 2"/>
    <property type="match status" value="1"/>
</dbReference>
<dbReference type="InterPro" id="IPR047246">
    <property type="entry name" value="ThrRS_anticodon"/>
</dbReference>